<gene>
    <name evidence="3" type="ORF">D2L64_20825</name>
</gene>
<dbReference type="AlphaFoldDB" id="A0A418MQF5"/>
<feature type="region of interest" description="Disordered" evidence="1">
    <location>
        <begin position="352"/>
        <end position="409"/>
    </location>
</feature>
<dbReference type="Pfam" id="PF00652">
    <property type="entry name" value="Ricin_B_lectin"/>
    <property type="match status" value="1"/>
</dbReference>
<accession>A0A418MQF5</accession>
<name>A0A418MQF5_9ACTN</name>
<evidence type="ECO:0000313" key="3">
    <source>
        <dbReference type="EMBL" id="RIV35904.1"/>
    </source>
</evidence>
<comment type="caution">
    <text evidence="3">The sequence shown here is derived from an EMBL/GenBank/DDBJ whole genome shotgun (WGS) entry which is preliminary data.</text>
</comment>
<sequence>MTSDLTLKKFKAARVPRRILAFVLAALAILAAVVATISYSVASAQGDAVVGDPVSEKQMTVLVTAAASCPVLTPARIAGQLMAESGLDNRAEKTTSGGRGIAGLRDGDWKSWKPWPAAQRSDTSAGILALAHQMCDFTGQLRVAGVTGDQWRLAVAAFHIGLPAVTEANRVPDAAAEYVDQVSAYAGYYGKLKQFGGAGTTAPTLPAVEAKHVPAAYVPLVVEAGSVCEQVTPPLVAAQLMAQSGFDANRLGPAGQRGIAQFLPEVWQSYGPTGGSVWEPEVAIPTLGDAMCDLVEELSALEGDPMLLALAAYRDGITAVRQSGGTIDRHTETFLRSVKSLADIYALDSRLTNSAPTAPSPSTVPPYVTPTPTKDTQPSGAPSPSTDRPTGAPSSPAASPTPAPKPTRPAGAVQIYHVQTKLCVSSGSTGSGTRLKLRACAEEPAQWWDARDDGTFRSRGLCMEVAFGGSDDGTPVQAATCTAKPAQQWQLNAKGRLVNKLNDRVLDVRINDEDKPVEIWTNRGYADQAWQLR</sequence>
<dbReference type="PROSITE" id="PS50231">
    <property type="entry name" value="RICIN_B_LECTIN"/>
    <property type="match status" value="1"/>
</dbReference>
<evidence type="ECO:0000259" key="2">
    <source>
        <dbReference type="SMART" id="SM00458"/>
    </source>
</evidence>
<dbReference type="RefSeq" id="WP_119578899.1">
    <property type="nucleotide sequence ID" value="NZ_QXEC01000023.1"/>
</dbReference>
<dbReference type="InterPro" id="IPR023346">
    <property type="entry name" value="Lysozyme-like_dom_sf"/>
</dbReference>
<dbReference type="SUPFAM" id="SSF50370">
    <property type="entry name" value="Ricin B-like lectins"/>
    <property type="match status" value="1"/>
</dbReference>
<dbReference type="OrthoDB" id="9815778at2"/>
<organism evidence="3 4">
    <name type="scientific">Micromonospora radicis</name>
    <dbReference type="NCBI Taxonomy" id="1894971"/>
    <lineage>
        <taxon>Bacteria</taxon>
        <taxon>Bacillati</taxon>
        <taxon>Actinomycetota</taxon>
        <taxon>Actinomycetes</taxon>
        <taxon>Micromonosporales</taxon>
        <taxon>Micromonosporaceae</taxon>
        <taxon>Micromonospora</taxon>
    </lineage>
</organism>
<dbReference type="Proteomes" id="UP000283832">
    <property type="component" value="Unassembled WGS sequence"/>
</dbReference>
<protein>
    <recommendedName>
        <fullName evidence="2">Ricin B lectin domain-containing protein</fullName>
    </recommendedName>
</protein>
<reference evidence="3 4" key="1">
    <citation type="submission" date="2018-08" db="EMBL/GenBank/DDBJ databases">
        <title>Jishengella sp. nov., isolated from a root of Azadirachta indica A. Juss. var. siamensis Valenton.</title>
        <authorList>
            <person name="Kuncharoen N."/>
            <person name="Tanasupawat S."/>
            <person name="Kudo T."/>
            <person name="Ohkuma M."/>
        </authorList>
    </citation>
    <scope>NUCLEOTIDE SEQUENCE [LARGE SCALE GENOMIC DNA]</scope>
    <source>
        <strain evidence="3 4">AZ1-13</strain>
    </source>
</reference>
<dbReference type="InterPro" id="IPR000772">
    <property type="entry name" value="Ricin_B_lectin"/>
</dbReference>
<evidence type="ECO:0000256" key="1">
    <source>
        <dbReference type="SAM" id="MobiDB-lite"/>
    </source>
</evidence>
<dbReference type="EMBL" id="QXEC01000023">
    <property type="protein sequence ID" value="RIV35904.1"/>
    <property type="molecule type" value="Genomic_DNA"/>
</dbReference>
<dbReference type="SMART" id="SM00458">
    <property type="entry name" value="RICIN"/>
    <property type="match status" value="1"/>
</dbReference>
<dbReference type="Gene3D" id="1.10.530.10">
    <property type="match status" value="2"/>
</dbReference>
<feature type="compositionally biased region" description="Low complexity" evidence="1">
    <location>
        <begin position="388"/>
        <end position="398"/>
    </location>
</feature>
<keyword evidence="4" id="KW-1185">Reference proteome</keyword>
<proteinExistence type="predicted"/>
<feature type="domain" description="Ricin B lectin" evidence="2">
    <location>
        <begin position="410"/>
        <end position="533"/>
    </location>
</feature>
<dbReference type="InterPro" id="IPR035992">
    <property type="entry name" value="Ricin_B-like_lectins"/>
</dbReference>
<dbReference type="Gene3D" id="2.80.10.50">
    <property type="match status" value="1"/>
</dbReference>
<feature type="compositionally biased region" description="Polar residues" evidence="1">
    <location>
        <begin position="374"/>
        <end position="387"/>
    </location>
</feature>
<evidence type="ECO:0000313" key="4">
    <source>
        <dbReference type="Proteomes" id="UP000283832"/>
    </source>
</evidence>
<feature type="compositionally biased region" description="Pro residues" evidence="1">
    <location>
        <begin position="358"/>
        <end position="369"/>
    </location>
</feature>
<dbReference type="SUPFAM" id="SSF53955">
    <property type="entry name" value="Lysozyme-like"/>
    <property type="match status" value="2"/>
</dbReference>